<keyword evidence="1" id="KW-0732">Signal</keyword>
<dbReference type="Pfam" id="PF03928">
    <property type="entry name" value="HbpS-like"/>
    <property type="match status" value="1"/>
</dbReference>
<name>A0A1I4CDA9_9ACTN</name>
<organism evidence="2 3">
    <name type="scientific">Geodermatophilus ruber</name>
    <dbReference type="NCBI Taxonomy" id="504800"/>
    <lineage>
        <taxon>Bacteria</taxon>
        <taxon>Bacillati</taxon>
        <taxon>Actinomycetota</taxon>
        <taxon>Actinomycetes</taxon>
        <taxon>Geodermatophilales</taxon>
        <taxon>Geodermatophilaceae</taxon>
        <taxon>Geodermatophilus</taxon>
    </lineage>
</organism>
<protein>
    <submittedName>
        <fullName evidence="2">Uncharacterized conserved protein GlcG, DUF336 family</fullName>
    </submittedName>
</protein>
<dbReference type="InterPro" id="IPR005624">
    <property type="entry name" value="PduO/GlcC-like"/>
</dbReference>
<evidence type="ECO:0000256" key="1">
    <source>
        <dbReference type="SAM" id="SignalP"/>
    </source>
</evidence>
<dbReference type="Gene3D" id="3.30.450.150">
    <property type="entry name" value="Haem-degrading domain"/>
    <property type="match status" value="1"/>
</dbReference>
<dbReference type="PANTHER" id="PTHR34309">
    <property type="entry name" value="SLR1406 PROTEIN"/>
    <property type="match status" value="1"/>
</dbReference>
<accession>A0A1I4CDA9</accession>
<dbReference type="InterPro" id="IPR038084">
    <property type="entry name" value="PduO/GlcC-like_sf"/>
</dbReference>
<dbReference type="PANTHER" id="PTHR34309:SF1">
    <property type="entry name" value="PROTEIN GLCG"/>
    <property type="match status" value="1"/>
</dbReference>
<dbReference type="InParanoid" id="A0A1I4CDA9"/>
<evidence type="ECO:0000313" key="2">
    <source>
        <dbReference type="EMBL" id="SFK78773.1"/>
    </source>
</evidence>
<gene>
    <name evidence="2" type="ORF">SAMN04488085_103440</name>
</gene>
<dbReference type="SUPFAM" id="SSF143744">
    <property type="entry name" value="GlcG-like"/>
    <property type="match status" value="1"/>
</dbReference>
<feature type="signal peptide" evidence="1">
    <location>
        <begin position="1"/>
        <end position="20"/>
    </location>
</feature>
<sequence length="152" mass="15370">MYLLASARLAAAMSASLTYAQAHRILDAGIAKADEIGQPMNVAVVDDGGHLLAFGRMDGAIRASIDISIRKARTSVLMNLPTAALTELVQPGAELYGLEQTAGGMVAFGGGIPLYRDGELVGAVGVSAGSVEQDVTVATAAAEALEAAVLSA</sequence>
<feature type="chain" id="PRO_5038354084" evidence="1">
    <location>
        <begin position="21"/>
        <end position="152"/>
    </location>
</feature>
<dbReference type="EMBL" id="FOSW01000003">
    <property type="protein sequence ID" value="SFK78773.1"/>
    <property type="molecule type" value="Genomic_DNA"/>
</dbReference>
<proteinExistence type="predicted"/>
<reference evidence="2 3" key="1">
    <citation type="submission" date="2016-10" db="EMBL/GenBank/DDBJ databases">
        <authorList>
            <person name="de Groot N.N."/>
        </authorList>
    </citation>
    <scope>NUCLEOTIDE SEQUENCE [LARGE SCALE GENOMIC DNA]</scope>
    <source>
        <strain evidence="2 3">DSM 45317</strain>
    </source>
</reference>
<dbReference type="Proteomes" id="UP000199152">
    <property type="component" value="Unassembled WGS sequence"/>
</dbReference>
<evidence type="ECO:0000313" key="3">
    <source>
        <dbReference type="Proteomes" id="UP000199152"/>
    </source>
</evidence>
<dbReference type="STRING" id="504800.SAMN04488085_103440"/>
<dbReference type="InterPro" id="IPR052517">
    <property type="entry name" value="GlcG_carb_metab_protein"/>
</dbReference>
<keyword evidence="3" id="KW-1185">Reference proteome</keyword>
<dbReference type="AlphaFoldDB" id="A0A1I4CDA9"/>